<dbReference type="InterPro" id="IPR015943">
    <property type="entry name" value="WD40/YVTN_repeat-like_dom_sf"/>
</dbReference>
<accession>A0A6N4R1Y2</accession>
<dbReference type="PANTHER" id="PTHR19879">
    <property type="entry name" value="TRANSCRIPTION INITIATION FACTOR TFIID"/>
    <property type="match status" value="1"/>
</dbReference>
<dbReference type="Gene3D" id="2.130.10.10">
    <property type="entry name" value="YVTN repeat-like/Quinoprotein amine dehydrogenase"/>
    <property type="match status" value="2"/>
</dbReference>
<reference evidence="1 2" key="1">
    <citation type="journal article" date="2017" name="Nat. Commun.">
        <title>In situ click chemistry generation of cyclooxygenase-2 inhibitors.</title>
        <authorList>
            <person name="Bhardwaj A."/>
            <person name="Kaur J."/>
            <person name="Wuest M."/>
            <person name="Wuest F."/>
        </authorList>
    </citation>
    <scope>NUCLEOTIDE SEQUENCE [LARGE SCALE GENOMIC DNA]</scope>
    <source>
        <strain evidence="1">S2_018_000_R2_106</strain>
    </source>
</reference>
<organism evidence="1 2">
    <name type="scientific">Blastochloris viridis</name>
    <name type="common">Rhodopseudomonas viridis</name>
    <dbReference type="NCBI Taxonomy" id="1079"/>
    <lineage>
        <taxon>Bacteria</taxon>
        <taxon>Pseudomonadati</taxon>
        <taxon>Pseudomonadota</taxon>
        <taxon>Alphaproteobacteria</taxon>
        <taxon>Hyphomicrobiales</taxon>
        <taxon>Blastochloridaceae</taxon>
        <taxon>Blastochloris</taxon>
    </lineage>
</organism>
<dbReference type="PANTHER" id="PTHR19879:SF1">
    <property type="entry name" value="CANNONBALL-RELATED"/>
    <property type="match status" value="1"/>
</dbReference>
<sequence>MTKHPHTPYALGTPVNGLVWNGDTVAAAGGEGTLHLIRPNLTKALAVQVSDAPLMTVIATPEGFATADESGRIHLTTVQGEVTLLAETKYMFLENIVYFAKKKQILAATGKSVTVINQDHSVTKLPHTLPSTIGGMAISPIGPRLAVSHYGGATILALDSVKNPPRLLPWKGSHLALTYSPDGKWLISSMQEQAIHLWRLSDGMDLQMRGYPSKITQFSWMSDNTTLATNGGGGVPLWSFATEKGPAGTQARVLADSGVQDTLVTAISMHPKGPFCAIGYTDGLTLLTQTVEDRAILLHEPNSQSVSHIAWAANGMYLASAHANGTVTLTDFAALV</sequence>
<evidence type="ECO:0000313" key="2">
    <source>
        <dbReference type="Proteomes" id="UP000320948"/>
    </source>
</evidence>
<dbReference type="SUPFAM" id="SSF50978">
    <property type="entry name" value="WD40 repeat-like"/>
    <property type="match status" value="1"/>
</dbReference>
<dbReference type="AlphaFoldDB" id="A0A6N4R1Y2"/>
<proteinExistence type="predicted"/>
<comment type="caution">
    <text evidence="1">The sequence shown here is derived from an EMBL/GenBank/DDBJ whole genome shotgun (WGS) entry which is preliminary data.</text>
</comment>
<dbReference type="GO" id="GO:0006367">
    <property type="term" value="P:transcription initiation at RNA polymerase II promoter"/>
    <property type="evidence" value="ECO:0007669"/>
    <property type="project" value="TreeGrafter"/>
</dbReference>
<dbReference type="InterPro" id="IPR001680">
    <property type="entry name" value="WD40_rpt"/>
</dbReference>
<evidence type="ECO:0000313" key="1">
    <source>
        <dbReference type="EMBL" id="TKW61223.1"/>
    </source>
</evidence>
<dbReference type="InterPro" id="IPR036322">
    <property type="entry name" value="WD40_repeat_dom_sf"/>
</dbReference>
<dbReference type="EMBL" id="VAFM01000001">
    <property type="protein sequence ID" value="TKW61223.1"/>
    <property type="molecule type" value="Genomic_DNA"/>
</dbReference>
<dbReference type="SMART" id="SM00320">
    <property type="entry name" value="WD40"/>
    <property type="match status" value="5"/>
</dbReference>
<dbReference type="Proteomes" id="UP000320948">
    <property type="component" value="Unassembled WGS sequence"/>
</dbReference>
<gene>
    <name evidence="1" type="ORF">DI628_00930</name>
</gene>
<protein>
    <submittedName>
        <fullName evidence="1">WD40 repeat domain-containing protein</fullName>
    </submittedName>
</protein>
<name>A0A6N4R1Y2_BLAVI</name>
<dbReference type="Pfam" id="PF00400">
    <property type="entry name" value="WD40"/>
    <property type="match status" value="2"/>
</dbReference>